<dbReference type="EMBL" id="KN123337">
    <property type="protein sequence ID" value="KFO25713.1"/>
    <property type="molecule type" value="Genomic_DNA"/>
</dbReference>
<sequence>MARWSKRWASGVYRALTVVHPYAGAPKARGPEAQPHVSLTWEPGGKAPLSARSRVYPPVPGTFGPERPRHAAPRWRGGGAGTQRKHLSLLRQQTRARRAESSFTWRPTHLGRQRRAGPGLGTRSDYGEVGGVGPKLQRGPALVPGSSTSKPRQTSAEASKGYKTARKPLPPGLDVPLLSHEGCP</sequence>
<feature type="region of interest" description="Disordered" evidence="1">
    <location>
        <begin position="24"/>
        <end position="184"/>
    </location>
</feature>
<gene>
    <name evidence="2" type="ORF">H920_12849</name>
</gene>
<accession>A0A091D5I2</accession>
<evidence type="ECO:0000313" key="2">
    <source>
        <dbReference type="EMBL" id="KFO25713.1"/>
    </source>
</evidence>
<dbReference type="Proteomes" id="UP000028990">
    <property type="component" value="Unassembled WGS sequence"/>
</dbReference>
<protein>
    <submittedName>
        <fullName evidence="2">Uncharacterized protein</fullName>
    </submittedName>
</protein>
<dbReference type="AlphaFoldDB" id="A0A091D5I2"/>
<organism evidence="2 3">
    <name type="scientific">Fukomys damarensis</name>
    <name type="common">Damaraland mole rat</name>
    <name type="synonym">Cryptomys damarensis</name>
    <dbReference type="NCBI Taxonomy" id="885580"/>
    <lineage>
        <taxon>Eukaryota</taxon>
        <taxon>Metazoa</taxon>
        <taxon>Chordata</taxon>
        <taxon>Craniata</taxon>
        <taxon>Vertebrata</taxon>
        <taxon>Euteleostomi</taxon>
        <taxon>Mammalia</taxon>
        <taxon>Eutheria</taxon>
        <taxon>Euarchontoglires</taxon>
        <taxon>Glires</taxon>
        <taxon>Rodentia</taxon>
        <taxon>Hystricomorpha</taxon>
        <taxon>Bathyergidae</taxon>
        <taxon>Fukomys</taxon>
    </lineage>
</organism>
<name>A0A091D5I2_FUKDA</name>
<proteinExistence type="predicted"/>
<evidence type="ECO:0000313" key="3">
    <source>
        <dbReference type="Proteomes" id="UP000028990"/>
    </source>
</evidence>
<keyword evidence="3" id="KW-1185">Reference proteome</keyword>
<evidence type="ECO:0000256" key="1">
    <source>
        <dbReference type="SAM" id="MobiDB-lite"/>
    </source>
</evidence>
<reference evidence="2 3" key="1">
    <citation type="submission" date="2013-11" db="EMBL/GenBank/DDBJ databases">
        <title>The Damaraland mole rat (Fukomys damarensis) genome and evolution of African mole rats.</title>
        <authorList>
            <person name="Gladyshev V.N."/>
            <person name="Fang X."/>
        </authorList>
    </citation>
    <scope>NUCLEOTIDE SEQUENCE [LARGE SCALE GENOMIC DNA]</scope>
    <source>
        <tissue evidence="2">Liver</tissue>
    </source>
</reference>
<feature type="compositionally biased region" description="Polar residues" evidence="1">
    <location>
        <begin position="145"/>
        <end position="157"/>
    </location>
</feature>